<accession>A0AAE3EK18</accession>
<comment type="subcellular location">
    <subcellularLocation>
        <location evidence="1">Endomembrane system</location>
        <topology evidence="1">Multi-pass membrane protein</topology>
    </subcellularLocation>
</comment>
<feature type="transmembrane region" description="Helical" evidence="5">
    <location>
        <begin position="232"/>
        <end position="253"/>
    </location>
</feature>
<dbReference type="InterPro" id="IPR039376">
    <property type="entry name" value="Ferritin_CCC1_N"/>
</dbReference>
<dbReference type="CDD" id="cd02431">
    <property type="entry name" value="Ferritin_CCC1_C"/>
    <property type="match status" value="1"/>
</dbReference>
<feature type="transmembrane region" description="Helical" evidence="5">
    <location>
        <begin position="265"/>
        <end position="286"/>
    </location>
</feature>
<name>A0AAE3EK18_9SPIR</name>
<keyword evidence="4 5" id="KW-0472">Membrane</keyword>
<feature type="transmembrane region" description="Helical" evidence="5">
    <location>
        <begin position="207"/>
        <end position="226"/>
    </location>
</feature>
<evidence type="ECO:0000256" key="3">
    <source>
        <dbReference type="ARBA" id="ARBA00022989"/>
    </source>
</evidence>
<protein>
    <submittedName>
        <fullName evidence="6">VIT1/CCC1 transporter family protein</fullName>
    </submittedName>
</protein>
<feature type="transmembrane region" description="Helical" evidence="5">
    <location>
        <begin position="169"/>
        <end position="186"/>
    </location>
</feature>
<dbReference type="GO" id="GO:0012505">
    <property type="term" value="C:endomembrane system"/>
    <property type="evidence" value="ECO:0007669"/>
    <property type="project" value="UniProtKB-SubCell"/>
</dbReference>
<reference evidence="6" key="1">
    <citation type="submission" date="2021-08" db="EMBL/GenBank/DDBJ databases">
        <title>Comparative analyses of Brucepasteria parasyntrophica and Teretinema zuelzerae.</title>
        <authorList>
            <person name="Song Y."/>
            <person name="Brune A."/>
        </authorList>
    </citation>
    <scope>NUCLEOTIDE SEQUENCE</scope>
    <source>
        <strain evidence="6">DSM 1903</strain>
    </source>
</reference>
<keyword evidence="3 5" id="KW-1133">Transmembrane helix</keyword>
<feature type="transmembrane region" description="Helical" evidence="5">
    <location>
        <begin position="66"/>
        <end position="89"/>
    </location>
</feature>
<dbReference type="EMBL" id="JAINWA010000003">
    <property type="protein sequence ID" value="MCD1654923.1"/>
    <property type="molecule type" value="Genomic_DNA"/>
</dbReference>
<evidence type="ECO:0000256" key="5">
    <source>
        <dbReference type="SAM" id="Phobius"/>
    </source>
</evidence>
<evidence type="ECO:0000313" key="7">
    <source>
        <dbReference type="Proteomes" id="UP001198163"/>
    </source>
</evidence>
<sequence>MTKQNLSRDVLDKLITFQKDEVNSAAIYNRIAKIIPDRANADVLIQIAAEEQKHAARWEAVTGKRIAPSFLFVSFFVFLARFIGLTFAIKLLEKSESEAQGGYLTVLEEFPDVQQIIDEEHRHEQELMAMIDEERLRYAGSVVLGLNDALVELTGALAGFTFAFQNTRLIAMTGLITGISAAFSMASSEYLSQRSEGDGSVKPGKSALYTGGAYLVTVVLLVLPFFLTANFIAALAITLAIVVVIILGFNFYLCTARDLPFRRHFLEMLAVSLGVTLLSFGVGVLVKQFLGVEI</sequence>
<evidence type="ECO:0000313" key="6">
    <source>
        <dbReference type="EMBL" id="MCD1654923.1"/>
    </source>
</evidence>
<dbReference type="RefSeq" id="WP_230755589.1">
    <property type="nucleotide sequence ID" value="NZ_JAINWA010000003.1"/>
</dbReference>
<evidence type="ECO:0000256" key="2">
    <source>
        <dbReference type="ARBA" id="ARBA00022692"/>
    </source>
</evidence>
<keyword evidence="7" id="KW-1185">Reference proteome</keyword>
<evidence type="ECO:0000256" key="4">
    <source>
        <dbReference type="ARBA" id="ARBA00023136"/>
    </source>
</evidence>
<dbReference type="InterPro" id="IPR008217">
    <property type="entry name" value="Ccc1_fam"/>
</dbReference>
<dbReference type="GO" id="GO:0005384">
    <property type="term" value="F:manganese ion transmembrane transporter activity"/>
    <property type="evidence" value="ECO:0007669"/>
    <property type="project" value="InterPro"/>
</dbReference>
<dbReference type="GO" id="GO:0030026">
    <property type="term" value="P:intracellular manganese ion homeostasis"/>
    <property type="evidence" value="ECO:0007669"/>
    <property type="project" value="InterPro"/>
</dbReference>
<keyword evidence="2 5" id="KW-0812">Transmembrane</keyword>
<dbReference type="Proteomes" id="UP001198163">
    <property type="component" value="Unassembled WGS sequence"/>
</dbReference>
<gene>
    <name evidence="6" type="ORF">K7J14_09450</name>
</gene>
<comment type="caution">
    <text evidence="6">The sequence shown here is derived from an EMBL/GenBank/DDBJ whole genome shotgun (WGS) entry which is preliminary data.</text>
</comment>
<dbReference type="Pfam" id="PF01988">
    <property type="entry name" value="VIT1"/>
    <property type="match status" value="1"/>
</dbReference>
<evidence type="ECO:0000256" key="1">
    <source>
        <dbReference type="ARBA" id="ARBA00004127"/>
    </source>
</evidence>
<dbReference type="AlphaFoldDB" id="A0AAE3EK18"/>
<dbReference type="SUPFAM" id="SSF47240">
    <property type="entry name" value="Ferritin-like"/>
    <property type="match status" value="1"/>
</dbReference>
<dbReference type="InterPro" id="IPR009078">
    <property type="entry name" value="Ferritin-like_SF"/>
</dbReference>
<proteinExistence type="predicted"/>
<organism evidence="6 7">
    <name type="scientific">Teretinema zuelzerae</name>
    <dbReference type="NCBI Taxonomy" id="156"/>
    <lineage>
        <taxon>Bacteria</taxon>
        <taxon>Pseudomonadati</taxon>
        <taxon>Spirochaetota</taxon>
        <taxon>Spirochaetia</taxon>
        <taxon>Spirochaetales</taxon>
        <taxon>Treponemataceae</taxon>
        <taxon>Teretinema</taxon>
    </lineage>
</organism>
<dbReference type="CDD" id="cd01044">
    <property type="entry name" value="Ferritin_CCC1_N"/>
    <property type="match status" value="1"/>
</dbReference>